<comment type="caution">
    <text evidence="2">The sequence shown here is derived from an EMBL/GenBank/DDBJ whole genome shotgun (WGS) entry which is preliminary data.</text>
</comment>
<accession>A0A329YKC8</accession>
<feature type="transmembrane region" description="Helical" evidence="1">
    <location>
        <begin position="6"/>
        <end position="26"/>
    </location>
</feature>
<keyword evidence="1" id="KW-0812">Transmembrane</keyword>
<protein>
    <submittedName>
        <fullName evidence="2">Uncharacterized protein</fullName>
    </submittedName>
</protein>
<dbReference type="EMBL" id="QMKK01000022">
    <property type="protein sequence ID" value="RAX42432.1"/>
    <property type="molecule type" value="Genomic_DNA"/>
</dbReference>
<keyword evidence="1" id="KW-1133">Transmembrane helix</keyword>
<gene>
    <name evidence="2" type="ORF">DQ393_06225</name>
</gene>
<proteinExistence type="predicted"/>
<evidence type="ECO:0000256" key="1">
    <source>
        <dbReference type="SAM" id="Phobius"/>
    </source>
</evidence>
<dbReference type="Proteomes" id="UP000251205">
    <property type="component" value="Unassembled WGS sequence"/>
</dbReference>
<keyword evidence="1" id="KW-0472">Membrane</keyword>
<name>A0A329YKC8_RHITR</name>
<dbReference type="OrthoDB" id="9931996at2"/>
<evidence type="ECO:0000313" key="3">
    <source>
        <dbReference type="Proteomes" id="UP000251205"/>
    </source>
</evidence>
<reference evidence="2 3" key="1">
    <citation type="submission" date="2018-06" db="EMBL/GenBank/DDBJ databases">
        <title>Whole Genome Sequence of an efficient microsymbiont, Rhizobium tropici.</title>
        <authorList>
            <person name="Srinivasan R."/>
            <person name="Singh H.V."/>
            <person name="Srivastava R."/>
            <person name="Kumari B."/>
            <person name="Radhakrishna A."/>
        </authorList>
    </citation>
    <scope>NUCLEOTIDE SEQUENCE [LARGE SCALE GENOMIC DNA]</scope>
    <source>
        <strain evidence="2 3">IGFRI Rhizo-19</strain>
    </source>
</reference>
<dbReference type="RefSeq" id="WP_112340918.1">
    <property type="nucleotide sequence ID" value="NZ_QMKK01000022.1"/>
</dbReference>
<evidence type="ECO:0000313" key="2">
    <source>
        <dbReference type="EMBL" id="RAX42432.1"/>
    </source>
</evidence>
<dbReference type="AlphaFoldDB" id="A0A329YKC8"/>
<sequence>MAALFSFTVIVFLACVAIFYATIVGYQRQEERQRRLFDATIEFARQLGVYECRDFLAVAQTGDQAELERRWPTWPEFRDAGLRGDYAWGIA</sequence>
<organism evidence="2 3">
    <name type="scientific">Rhizobium tropici</name>
    <dbReference type="NCBI Taxonomy" id="398"/>
    <lineage>
        <taxon>Bacteria</taxon>
        <taxon>Pseudomonadati</taxon>
        <taxon>Pseudomonadota</taxon>
        <taxon>Alphaproteobacteria</taxon>
        <taxon>Hyphomicrobiales</taxon>
        <taxon>Rhizobiaceae</taxon>
        <taxon>Rhizobium/Agrobacterium group</taxon>
        <taxon>Rhizobium</taxon>
    </lineage>
</organism>